<keyword evidence="2" id="KW-1133">Transmembrane helix</keyword>
<gene>
    <name evidence="3" type="ORF">LIER_28293</name>
</gene>
<dbReference type="InterPro" id="IPR040256">
    <property type="entry name" value="At4g02000-like"/>
</dbReference>
<evidence type="ECO:0000313" key="4">
    <source>
        <dbReference type="Proteomes" id="UP001454036"/>
    </source>
</evidence>
<feature type="transmembrane region" description="Helical" evidence="2">
    <location>
        <begin position="363"/>
        <end position="381"/>
    </location>
</feature>
<dbReference type="PANTHER" id="PTHR31286:SF180">
    <property type="entry name" value="OS10G0362600 PROTEIN"/>
    <property type="match status" value="1"/>
</dbReference>
<dbReference type="EMBL" id="BAABME010009366">
    <property type="protein sequence ID" value="GAA0175036.1"/>
    <property type="molecule type" value="Genomic_DNA"/>
</dbReference>
<accession>A0AAV3RI57</accession>
<feature type="region of interest" description="Disordered" evidence="1">
    <location>
        <begin position="1"/>
        <end position="29"/>
    </location>
</feature>
<dbReference type="AlphaFoldDB" id="A0AAV3RI57"/>
<dbReference type="PANTHER" id="PTHR31286">
    <property type="entry name" value="GLYCINE-RICH CELL WALL STRUCTURAL PROTEIN 1.8-LIKE"/>
    <property type="match status" value="1"/>
</dbReference>
<name>A0AAV3RI57_LITER</name>
<dbReference type="Proteomes" id="UP001454036">
    <property type="component" value="Unassembled WGS sequence"/>
</dbReference>
<evidence type="ECO:0000313" key="3">
    <source>
        <dbReference type="EMBL" id="GAA0175036.1"/>
    </source>
</evidence>
<reference evidence="3 4" key="1">
    <citation type="submission" date="2024-01" db="EMBL/GenBank/DDBJ databases">
        <title>The complete chloroplast genome sequence of Lithospermum erythrorhizon: insights into the phylogenetic relationship among Boraginaceae species and the maternal lineages of purple gromwells.</title>
        <authorList>
            <person name="Okada T."/>
            <person name="Watanabe K."/>
        </authorList>
    </citation>
    <scope>NUCLEOTIDE SEQUENCE [LARGE SCALE GENOMIC DNA]</scope>
</reference>
<evidence type="ECO:0008006" key="5">
    <source>
        <dbReference type="Google" id="ProtNLM"/>
    </source>
</evidence>
<evidence type="ECO:0000256" key="1">
    <source>
        <dbReference type="SAM" id="MobiDB-lite"/>
    </source>
</evidence>
<keyword evidence="4" id="KW-1185">Reference proteome</keyword>
<protein>
    <recommendedName>
        <fullName evidence="5">DUF4283 domain-containing protein</fullName>
    </recommendedName>
</protein>
<organism evidence="3 4">
    <name type="scientific">Lithospermum erythrorhizon</name>
    <name type="common">Purple gromwell</name>
    <name type="synonym">Lithospermum officinale var. erythrorhizon</name>
    <dbReference type="NCBI Taxonomy" id="34254"/>
    <lineage>
        <taxon>Eukaryota</taxon>
        <taxon>Viridiplantae</taxon>
        <taxon>Streptophyta</taxon>
        <taxon>Embryophyta</taxon>
        <taxon>Tracheophyta</taxon>
        <taxon>Spermatophyta</taxon>
        <taxon>Magnoliopsida</taxon>
        <taxon>eudicotyledons</taxon>
        <taxon>Gunneridae</taxon>
        <taxon>Pentapetalae</taxon>
        <taxon>asterids</taxon>
        <taxon>lamiids</taxon>
        <taxon>Boraginales</taxon>
        <taxon>Boraginaceae</taxon>
        <taxon>Boraginoideae</taxon>
        <taxon>Lithospermeae</taxon>
        <taxon>Lithospermum</taxon>
    </lineage>
</organism>
<keyword evidence="2" id="KW-0812">Transmembrane</keyword>
<keyword evidence="2" id="KW-0472">Membrane</keyword>
<evidence type="ECO:0000256" key="2">
    <source>
        <dbReference type="SAM" id="Phobius"/>
    </source>
</evidence>
<proteinExistence type="predicted"/>
<sequence length="382" mass="41386">MAGDETARRPPCPAGGRAHPPEPGDPPIPQAASFFSHILYYKLKHHRVASSAPLPAHAPAPAATSLPSAPAPTAKTLIGAPSHIAHAPAAPISSQALAAQAPAEHVLEPAAHALAVQAPATNHAAYAHTPHHGSAPPHSRLHAVQALPQAMSTAPTATTHNPSYAHVALGLTSYCTAEDPHARPCLDSHELKPVGIHDGKPSIRFKKADKQRYLDLMKHVLVGKFSHGRPTIAIIKEFFIALKLKGAYNIPLYDAKHLIIECDLLEDYTRLWELALTPVWVHFPGLPIFLYEEDCLLLVAYSIGKPFRIDALNTNRVKLGIASVCVELDVSKPLVDKVWVVLRMMIIRIIMKSFGSRFSMMKFLIIVANVSIWVILLTIASV</sequence>
<comment type="caution">
    <text evidence="3">The sequence shown here is derived from an EMBL/GenBank/DDBJ whole genome shotgun (WGS) entry which is preliminary data.</text>
</comment>